<dbReference type="InterPro" id="IPR006099">
    <property type="entry name" value="MeMalonylCoA_mutase_a/b_cat"/>
</dbReference>
<organism evidence="2 3">
    <name type="scientific">Algoriphagus ornithinivorans</name>
    <dbReference type="NCBI Taxonomy" id="226506"/>
    <lineage>
        <taxon>Bacteria</taxon>
        <taxon>Pseudomonadati</taxon>
        <taxon>Bacteroidota</taxon>
        <taxon>Cytophagia</taxon>
        <taxon>Cytophagales</taxon>
        <taxon>Cyclobacteriaceae</taxon>
        <taxon>Algoriphagus</taxon>
    </lineage>
</organism>
<dbReference type="GO" id="GO:0031419">
    <property type="term" value="F:cobalamin binding"/>
    <property type="evidence" value="ECO:0007669"/>
    <property type="project" value="InterPro"/>
</dbReference>
<dbReference type="Gene3D" id="3.20.20.240">
    <property type="entry name" value="Methylmalonyl-CoA mutase"/>
    <property type="match status" value="1"/>
</dbReference>
<dbReference type="PANTHER" id="PTHR48101">
    <property type="entry name" value="METHYLMALONYL-COA MUTASE, MITOCHONDRIAL-RELATED"/>
    <property type="match status" value="1"/>
</dbReference>
<name>A0A1I5IPC6_9BACT</name>
<dbReference type="GO" id="GO:0016866">
    <property type="term" value="F:intramolecular transferase activity"/>
    <property type="evidence" value="ECO:0007669"/>
    <property type="project" value="InterPro"/>
</dbReference>
<dbReference type="STRING" id="226506.SAMN04488519_109104"/>
<accession>A0A1I5IPC6</accession>
<dbReference type="SUPFAM" id="SSF51703">
    <property type="entry name" value="Cobalamin (vitamin B12)-dependent enzymes"/>
    <property type="match status" value="1"/>
</dbReference>
<sequence>METKMKAKAFLITIQNPNMIRPDFYPFPVKSKNDWLEQIHQDLKGKDFEKTLVKKVWGEISQQPIYHSEDLDSNPQPMTFHPPSQIPGLSPRLWFNAVSIYPSDSSIANKEILEVLQNGADALIIHASGNEDWEKILKDILLPYISLYILPEKNPREVRKTFFEYISTIELAATELQGGFLNSPFDEVFGSKIRLSESVKYFDSEFNNWKSYPNFSPLVLNFARYRNSGGTGIQELSYGFGELIEFMSSISDEKSTLQDVFSRIGIHSTVAGDHFPEIAKLKALRKIWAMIGAKFEIESNPSNLQLLVSTSTWSKSLIDKNTNLIRDSYEAISGILGGCNCIWVRPIQGRDASNLEKRVARNISSILKEESYLDKVMDPSAGSYYLEKLQKQIEDAVQNRIAEIENEGGWEKAFQERQIHQQIRAQRLKTQEAVSNSEISKIGANKFKAQGKLIDNLPAKDFSEEESELIETRATALLETQNHS</sequence>
<dbReference type="PANTHER" id="PTHR48101:SF1">
    <property type="entry name" value="METHYLMALONYL-COA MUTASE, LARGE SUBUNIT"/>
    <property type="match status" value="1"/>
</dbReference>
<dbReference type="Pfam" id="PF01642">
    <property type="entry name" value="MM_CoA_mutase"/>
    <property type="match status" value="1"/>
</dbReference>
<keyword evidence="3" id="KW-1185">Reference proteome</keyword>
<dbReference type="AlphaFoldDB" id="A0A1I5IPC6"/>
<evidence type="ECO:0000259" key="1">
    <source>
        <dbReference type="Pfam" id="PF01642"/>
    </source>
</evidence>
<dbReference type="Proteomes" id="UP000199564">
    <property type="component" value="Unassembled WGS sequence"/>
</dbReference>
<proteinExistence type="predicted"/>
<protein>
    <submittedName>
        <fullName evidence="2">Heterodimeric methylmalonyl-CoA mutase small subunit</fullName>
    </submittedName>
</protein>
<feature type="domain" description="Methylmalonyl-CoA mutase alpha/beta chain catalytic" evidence="1">
    <location>
        <begin position="196"/>
        <end position="453"/>
    </location>
</feature>
<dbReference type="EMBL" id="FOVW01000009">
    <property type="protein sequence ID" value="SFO62292.1"/>
    <property type="molecule type" value="Genomic_DNA"/>
</dbReference>
<dbReference type="InterPro" id="IPR016176">
    <property type="entry name" value="Cbl-dep_enz_cat"/>
</dbReference>
<gene>
    <name evidence="2" type="ORF">SAMN04488519_109104</name>
</gene>
<evidence type="ECO:0000313" key="2">
    <source>
        <dbReference type="EMBL" id="SFO62292.1"/>
    </source>
</evidence>
<reference evidence="3" key="1">
    <citation type="submission" date="2016-10" db="EMBL/GenBank/DDBJ databases">
        <authorList>
            <person name="Varghese N."/>
            <person name="Submissions S."/>
        </authorList>
    </citation>
    <scope>NUCLEOTIDE SEQUENCE [LARGE SCALE GENOMIC DNA]</scope>
    <source>
        <strain evidence="3">DSM 15282</strain>
    </source>
</reference>
<evidence type="ECO:0000313" key="3">
    <source>
        <dbReference type="Proteomes" id="UP000199564"/>
    </source>
</evidence>